<dbReference type="Gene3D" id="3.30.70.1560">
    <property type="entry name" value="Alpha-L RNA-binding motif"/>
    <property type="match status" value="1"/>
</dbReference>
<dbReference type="GO" id="GO:0003723">
    <property type="term" value="F:RNA binding"/>
    <property type="evidence" value="ECO:0007669"/>
    <property type="project" value="UniProtKB-KW"/>
</dbReference>
<protein>
    <recommendedName>
        <fullName evidence="5">Pseudouridine synthase</fullName>
        <ecNumber evidence="5">5.4.99.-</ecNumber>
    </recommendedName>
</protein>
<dbReference type="InterPro" id="IPR036986">
    <property type="entry name" value="S4_RNA-bd_sf"/>
</dbReference>
<dbReference type="Proteomes" id="UP000199662">
    <property type="component" value="Unassembled WGS sequence"/>
</dbReference>
<organism evidence="7 8">
    <name type="scientific">Propionispira arboris</name>
    <dbReference type="NCBI Taxonomy" id="84035"/>
    <lineage>
        <taxon>Bacteria</taxon>
        <taxon>Bacillati</taxon>
        <taxon>Bacillota</taxon>
        <taxon>Negativicutes</taxon>
        <taxon>Selenomonadales</taxon>
        <taxon>Selenomonadaceae</taxon>
        <taxon>Propionispira</taxon>
    </lineage>
</organism>
<dbReference type="InterPro" id="IPR020094">
    <property type="entry name" value="TruA/RsuA/RluB/E/F_N"/>
</dbReference>
<evidence type="ECO:0000256" key="2">
    <source>
        <dbReference type="ARBA" id="ARBA00022884"/>
    </source>
</evidence>
<evidence type="ECO:0000256" key="3">
    <source>
        <dbReference type="ARBA" id="ARBA00023235"/>
    </source>
</evidence>
<dbReference type="CDD" id="cd02870">
    <property type="entry name" value="PseudoU_synth_RsuA_like"/>
    <property type="match status" value="1"/>
</dbReference>
<gene>
    <name evidence="7" type="ORF">SAMN05660742_10351</name>
</gene>
<dbReference type="STRING" id="84035.SAMN05660742_10351"/>
<dbReference type="GO" id="GO:0120159">
    <property type="term" value="F:rRNA pseudouridine synthase activity"/>
    <property type="evidence" value="ECO:0007669"/>
    <property type="project" value="UniProtKB-ARBA"/>
</dbReference>
<evidence type="ECO:0000313" key="7">
    <source>
        <dbReference type="EMBL" id="SEJ07092.1"/>
    </source>
</evidence>
<dbReference type="Gene3D" id="3.10.290.10">
    <property type="entry name" value="RNA-binding S4 domain"/>
    <property type="match status" value="1"/>
</dbReference>
<dbReference type="InterPro" id="IPR050343">
    <property type="entry name" value="RsuA_PseudoU_synthase"/>
</dbReference>
<evidence type="ECO:0000256" key="4">
    <source>
        <dbReference type="PROSITE-ProRule" id="PRU00182"/>
    </source>
</evidence>
<dbReference type="PANTHER" id="PTHR47683:SF2">
    <property type="entry name" value="RNA-BINDING S4 DOMAIN-CONTAINING PROTEIN"/>
    <property type="match status" value="1"/>
</dbReference>
<reference evidence="7 8" key="1">
    <citation type="submission" date="2016-10" db="EMBL/GenBank/DDBJ databases">
        <authorList>
            <person name="de Groot N.N."/>
        </authorList>
    </citation>
    <scope>NUCLEOTIDE SEQUENCE [LARGE SCALE GENOMIC DNA]</scope>
    <source>
        <strain evidence="7 8">DSM 2179</strain>
    </source>
</reference>
<dbReference type="EC" id="5.4.99.-" evidence="5"/>
<dbReference type="EMBL" id="FNZK01000003">
    <property type="protein sequence ID" value="SEJ07092.1"/>
    <property type="molecule type" value="Genomic_DNA"/>
</dbReference>
<evidence type="ECO:0000259" key="6">
    <source>
        <dbReference type="SMART" id="SM00363"/>
    </source>
</evidence>
<comment type="similarity">
    <text evidence="1 5">Belongs to the pseudouridine synthase RsuA family.</text>
</comment>
<dbReference type="Pfam" id="PF00849">
    <property type="entry name" value="PseudoU_synth_2"/>
    <property type="match status" value="1"/>
</dbReference>
<dbReference type="RefSeq" id="WP_019553030.1">
    <property type="nucleotide sequence ID" value="NZ_FNZK01000003.1"/>
</dbReference>
<keyword evidence="8" id="KW-1185">Reference proteome</keyword>
<dbReference type="GO" id="GO:0005829">
    <property type="term" value="C:cytosol"/>
    <property type="evidence" value="ECO:0007669"/>
    <property type="project" value="UniProtKB-ARBA"/>
</dbReference>
<dbReference type="AlphaFoldDB" id="A0A1H6W3K2"/>
<dbReference type="PROSITE" id="PS01149">
    <property type="entry name" value="PSI_RSU"/>
    <property type="match status" value="1"/>
</dbReference>
<dbReference type="PANTHER" id="PTHR47683">
    <property type="entry name" value="PSEUDOURIDINE SYNTHASE FAMILY PROTEIN-RELATED"/>
    <property type="match status" value="1"/>
</dbReference>
<dbReference type="FunFam" id="3.10.290.10:FF:000003">
    <property type="entry name" value="Pseudouridine synthase"/>
    <property type="match status" value="1"/>
</dbReference>
<proteinExistence type="inferred from homology"/>
<dbReference type="Pfam" id="PF01479">
    <property type="entry name" value="S4"/>
    <property type="match status" value="1"/>
</dbReference>
<dbReference type="GO" id="GO:0000455">
    <property type="term" value="P:enzyme-directed rRNA pseudouridine synthesis"/>
    <property type="evidence" value="ECO:0007669"/>
    <property type="project" value="UniProtKB-ARBA"/>
</dbReference>
<dbReference type="InterPro" id="IPR020103">
    <property type="entry name" value="PsdUridine_synth_cat_dom_sf"/>
</dbReference>
<dbReference type="InterPro" id="IPR000748">
    <property type="entry name" value="PsdUridine_synth_RsuA/RluB/E/F"/>
</dbReference>
<dbReference type="SUPFAM" id="SSF55120">
    <property type="entry name" value="Pseudouridine synthase"/>
    <property type="match status" value="1"/>
</dbReference>
<dbReference type="InterPro" id="IPR006145">
    <property type="entry name" value="PsdUridine_synth_RsuA/RluA"/>
</dbReference>
<dbReference type="FunFam" id="3.30.70.1560:FF:000001">
    <property type="entry name" value="Pseudouridine synthase"/>
    <property type="match status" value="1"/>
</dbReference>
<dbReference type="NCBIfam" id="TIGR00093">
    <property type="entry name" value="pseudouridine synthase"/>
    <property type="match status" value="1"/>
</dbReference>
<keyword evidence="3 5" id="KW-0413">Isomerase</keyword>
<dbReference type="SMART" id="SM00363">
    <property type="entry name" value="S4"/>
    <property type="match status" value="1"/>
</dbReference>
<evidence type="ECO:0000256" key="5">
    <source>
        <dbReference type="RuleBase" id="RU003887"/>
    </source>
</evidence>
<keyword evidence="2 4" id="KW-0694">RNA-binding</keyword>
<accession>A0A1H6W3K2</accession>
<dbReference type="InterPro" id="IPR002942">
    <property type="entry name" value="S4_RNA-bd"/>
</dbReference>
<name>A0A1H6W3K2_9FIRM</name>
<feature type="domain" description="RNA-binding S4" evidence="6">
    <location>
        <begin position="2"/>
        <end position="71"/>
    </location>
</feature>
<dbReference type="SUPFAM" id="SSF55174">
    <property type="entry name" value="Alpha-L RNA-binding motif"/>
    <property type="match status" value="1"/>
</dbReference>
<evidence type="ECO:0000256" key="1">
    <source>
        <dbReference type="ARBA" id="ARBA00008348"/>
    </source>
</evidence>
<evidence type="ECO:0000313" key="8">
    <source>
        <dbReference type="Proteomes" id="UP000199662"/>
    </source>
</evidence>
<dbReference type="InterPro" id="IPR018496">
    <property type="entry name" value="PsdUridine_synth_RsuA/RluB_CS"/>
</dbReference>
<sequence length="239" mass="26767">MERLQKVMSQAGVSSRRAAEKIILEGRVSVNGRVVKELGSKIDPEKDELLVDGKVIKTMTDHVYFILNKPKGVISTAKDERGRKTVLDLLAKVPERIYPVGRLDNNTEGLLLLTNDGELMNSLLHPKYKIYKTYIAKVEGNPSEDKLDQLRAGIELEDGMTAPAEVYIAGTEPMKNITTLEIIIHEGRNRQVRRMCEAIGCSIKSLKRIEFAGLTLSGVHRGQYRALTAREVDRLKSIQ</sequence>
<dbReference type="PROSITE" id="PS50889">
    <property type="entry name" value="S4"/>
    <property type="match status" value="1"/>
</dbReference>
<dbReference type="Gene3D" id="3.30.70.580">
    <property type="entry name" value="Pseudouridine synthase I, catalytic domain, N-terminal subdomain"/>
    <property type="match status" value="1"/>
</dbReference>
<dbReference type="CDD" id="cd00165">
    <property type="entry name" value="S4"/>
    <property type="match status" value="1"/>
</dbReference>
<dbReference type="InterPro" id="IPR042092">
    <property type="entry name" value="PsdUridine_s_RsuA/RluB/E/F_cat"/>
</dbReference>